<evidence type="ECO:0000313" key="2">
    <source>
        <dbReference type="EMBL" id="MES0833843.1"/>
    </source>
</evidence>
<organism evidence="2 3">
    <name type="scientific">Nocardiopsis tropica</name>
    <dbReference type="NCBI Taxonomy" id="109330"/>
    <lineage>
        <taxon>Bacteria</taxon>
        <taxon>Bacillati</taxon>
        <taxon>Actinomycetota</taxon>
        <taxon>Actinomycetes</taxon>
        <taxon>Streptosporangiales</taxon>
        <taxon>Nocardiopsidaceae</taxon>
        <taxon>Nocardiopsis</taxon>
    </lineage>
</organism>
<gene>
    <name evidence="2" type="ORF">ABUK86_08660</name>
</gene>
<evidence type="ECO:0000313" key="3">
    <source>
        <dbReference type="Proteomes" id="UP001432401"/>
    </source>
</evidence>
<accession>A0ABV1ZS06</accession>
<evidence type="ECO:0000256" key="1">
    <source>
        <dbReference type="SAM" id="MobiDB-lite"/>
    </source>
</evidence>
<protein>
    <submittedName>
        <fullName evidence="2">Uncharacterized protein</fullName>
    </submittedName>
</protein>
<feature type="region of interest" description="Disordered" evidence="1">
    <location>
        <begin position="241"/>
        <end position="281"/>
    </location>
</feature>
<keyword evidence="3" id="KW-1185">Reference proteome</keyword>
<dbReference type="EMBL" id="JBEQNB010000004">
    <property type="protein sequence ID" value="MES0833843.1"/>
    <property type="molecule type" value="Genomic_DNA"/>
</dbReference>
<comment type="caution">
    <text evidence="2">The sequence shown here is derived from an EMBL/GenBank/DDBJ whole genome shotgun (WGS) entry which is preliminary data.</text>
</comment>
<dbReference type="Proteomes" id="UP001432401">
    <property type="component" value="Unassembled WGS sequence"/>
</dbReference>
<reference evidence="2 3" key="1">
    <citation type="submission" date="2024-06" db="EMBL/GenBank/DDBJ databases">
        <authorList>
            <person name="Bataeva Y.V."/>
            <person name="Grigorian L.N."/>
            <person name="Solomentsev V.I."/>
        </authorList>
    </citation>
    <scope>NUCLEOTIDE SEQUENCE [LARGE SCALE GENOMIC DNA]</scope>
    <source>
        <strain evidence="3">SCPM-O-B-12605 (RCAM04882)</strain>
    </source>
</reference>
<dbReference type="RefSeq" id="WP_352983151.1">
    <property type="nucleotide sequence ID" value="NZ_JBEQNA010000005.1"/>
</dbReference>
<sequence length="281" mass="29933">MVPILVASILTAAFSGLMWGISTQIRDAIKSARVKQRGNHLKAKMSASDKTKKLAEIDDLQREPEIQRDKRVEILDNQAINVNSANLHANEASRKRDEFLPLAELMEKSGALTIAFVLTDKGTAADADRGLIATAIGERAALAAAGEDTTEATRELRKKAASGLVVEQYEVKPDNPLSGVDLATLERLVKEGNHLNSFVEDALREGLEIRPGKVAKARTEHGFANPDSTSALPPLFLAELGPGRGISTALQNRSGQAPAPRTAPASGNRPQPPSPGRATGS</sequence>
<proteinExistence type="predicted"/>
<name>A0ABV1ZS06_9ACTN</name>